<dbReference type="AlphaFoldDB" id="A0A4R9A2I2"/>
<dbReference type="Gene3D" id="3.90.660.50">
    <property type="match status" value="1"/>
</dbReference>
<dbReference type="InterPro" id="IPR036188">
    <property type="entry name" value="FAD/NAD-bd_sf"/>
</dbReference>
<dbReference type="OrthoDB" id="833207at2"/>
<dbReference type="PANTHER" id="PTHR10668:SF105">
    <property type="entry name" value="DEHYDROGENASE-RELATED"/>
    <property type="match status" value="1"/>
</dbReference>
<dbReference type="Proteomes" id="UP000297447">
    <property type="component" value="Unassembled WGS sequence"/>
</dbReference>
<dbReference type="RefSeq" id="WP_134519128.1">
    <property type="nucleotide sequence ID" value="NZ_SOHE01000040.1"/>
</dbReference>
<dbReference type="SUPFAM" id="SSF51905">
    <property type="entry name" value="FAD/NAD(P)-binding domain"/>
    <property type="match status" value="1"/>
</dbReference>
<evidence type="ECO:0000313" key="1">
    <source>
        <dbReference type="EMBL" id="TFD50813.1"/>
    </source>
</evidence>
<accession>A0A4R9A2I2</accession>
<gene>
    <name evidence="1" type="ORF">E3T55_08430</name>
</gene>
<keyword evidence="2" id="KW-1185">Reference proteome</keyword>
<organism evidence="1 2">
    <name type="scientific">Cryobacterium frigoriphilum</name>
    <dbReference type="NCBI Taxonomy" id="1259150"/>
    <lineage>
        <taxon>Bacteria</taxon>
        <taxon>Bacillati</taxon>
        <taxon>Actinomycetota</taxon>
        <taxon>Actinomycetes</taxon>
        <taxon>Micrococcales</taxon>
        <taxon>Microbacteriaceae</taxon>
        <taxon>Cryobacterium</taxon>
    </lineage>
</organism>
<dbReference type="EMBL" id="SOHE01000040">
    <property type="protein sequence ID" value="TFD50813.1"/>
    <property type="molecule type" value="Genomic_DNA"/>
</dbReference>
<proteinExistence type="predicted"/>
<name>A0A4R9A2I2_9MICO</name>
<dbReference type="PRINTS" id="PR00419">
    <property type="entry name" value="ADXRDTASE"/>
</dbReference>
<dbReference type="Pfam" id="PF13450">
    <property type="entry name" value="NAD_binding_8"/>
    <property type="match status" value="1"/>
</dbReference>
<dbReference type="PANTHER" id="PTHR10668">
    <property type="entry name" value="PHYTOENE DEHYDROGENASE"/>
    <property type="match status" value="1"/>
</dbReference>
<sequence length="502" mass="52891">MASSATPATPATPGGAPDAIVVGSGPNGLAAAVTLARAGLSVRVYEQAPRIGGGAATAELTLPGFHHDVGSAVHPMAVASEFFRRFGLAERISLVVPPLSYGHPLEHGAAALAWRDLERTVDDLGRDGPAWRRFFAPLVREADAVAEFTGDTLLRVPRHPLTVARFGLRALEQGSPFWNLRFRGVAAPALLTGVIAHSIRPLPSLATAGAGLTLAVHGHAGGWPIPVGGSGAIIQALADDLLAHGGEIVTNTRIDDLRDLPKARIVLLDVTPRALLALAGDALPDGYARSLAAFRYGNAAAKVDFALSEPVPWANPHLAQTATLHLGGTRAELVRAENAVARGRHADFPYVLVSQPSLFDPTRAPHGRHTLWAYTHVPSGSTRDQTEIVTRQIERYAPGFRDTILGSNSRTAAELQRLNPNLVGGDLAAGEITVGQLIRRPVLSPDPWRTPLPGVYLCSSSTPPGPGVHGLPGFRAALSALQHEYGLAEPPDLSPTRLPRLT</sequence>
<protein>
    <submittedName>
        <fullName evidence="1">NAD(P)/FAD-dependent oxidoreductase</fullName>
    </submittedName>
</protein>
<reference evidence="1 2" key="1">
    <citation type="submission" date="2019-03" db="EMBL/GenBank/DDBJ databases">
        <title>Genomics of glacier-inhabiting Cryobacterium strains.</title>
        <authorList>
            <person name="Liu Q."/>
            <person name="Xin Y.-H."/>
        </authorList>
    </citation>
    <scope>NUCLEOTIDE SEQUENCE [LARGE SCALE GENOMIC DNA]</scope>
    <source>
        <strain evidence="1 2">Hh14</strain>
    </source>
</reference>
<dbReference type="Gene3D" id="3.50.50.60">
    <property type="entry name" value="FAD/NAD(P)-binding domain"/>
    <property type="match status" value="2"/>
</dbReference>
<comment type="caution">
    <text evidence="1">The sequence shown here is derived from an EMBL/GenBank/DDBJ whole genome shotgun (WGS) entry which is preliminary data.</text>
</comment>
<evidence type="ECO:0000313" key="2">
    <source>
        <dbReference type="Proteomes" id="UP000297447"/>
    </source>
</evidence>